<dbReference type="RefSeq" id="XP_027618556.1">
    <property type="nucleotide sequence ID" value="XM_027762755.1"/>
</dbReference>
<feature type="region of interest" description="Disordered" evidence="1">
    <location>
        <begin position="80"/>
        <end position="102"/>
    </location>
</feature>
<keyword evidence="3" id="KW-1185">Reference proteome</keyword>
<evidence type="ECO:0000313" key="2">
    <source>
        <dbReference type="EMBL" id="GBE87643.1"/>
    </source>
</evidence>
<dbReference type="EMBL" id="BFAD01000011">
    <property type="protein sequence ID" value="GBE87643.1"/>
    <property type="molecule type" value="Genomic_DNA"/>
</dbReference>
<evidence type="ECO:0000313" key="3">
    <source>
        <dbReference type="Proteomes" id="UP000287166"/>
    </source>
</evidence>
<protein>
    <submittedName>
        <fullName evidence="2">Uncharacterized protein</fullName>
    </submittedName>
</protein>
<name>A0A401GZQ1_9APHY</name>
<dbReference type="InParanoid" id="A0A401GZQ1"/>
<dbReference type="Proteomes" id="UP000287166">
    <property type="component" value="Unassembled WGS sequence"/>
</dbReference>
<gene>
    <name evidence="2" type="ORF">SCP_1103200</name>
</gene>
<reference evidence="2 3" key="1">
    <citation type="journal article" date="2018" name="Sci. Rep.">
        <title>Genome sequence of the cauliflower mushroom Sparassis crispa (Hanabiratake) and its association with beneficial usage.</title>
        <authorList>
            <person name="Kiyama R."/>
            <person name="Furutani Y."/>
            <person name="Kawaguchi K."/>
            <person name="Nakanishi T."/>
        </authorList>
    </citation>
    <scope>NUCLEOTIDE SEQUENCE [LARGE SCALE GENOMIC DNA]</scope>
</reference>
<organism evidence="2 3">
    <name type="scientific">Sparassis crispa</name>
    <dbReference type="NCBI Taxonomy" id="139825"/>
    <lineage>
        <taxon>Eukaryota</taxon>
        <taxon>Fungi</taxon>
        <taxon>Dikarya</taxon>
        <taxon>Basidiomycota</taxon>
        <taxon>Agaricomycotina</taxon>
        <taxon>Agaricomycetes</taxon>
        <taxon>Polyporales</taxon>
        <taxon>Sparassidaceae</taxon>
        <taxon>Sparassis</taxon>
    </lineage>
</organism>
<proteinExistence type="predicted"/>
<accession>A0A401GZQ1</accession>
<evidence type="ECO:0000256" key="1">
    <source>
        <dbReference type="SAM" id="MobiDB-lite"/>
    </source>
</evidence>
<dbReference type="AlphaFoldDB" id="A0A401GZQ1"/>
<dbReference type="GeneID" id="38784560"/>
<sequence>MAKLMEGLQEKVRLTEEDIVESDSETIGHEPDPNLCNDVSSSPQCFMPRVCLVMKPDVDACLTSLYLTYDVSKIPPDKSSKLLGASRNVGRTSGRWRSTAYC</sequence>
<comment type="caution">
    <text evidence="2">The sequence shown here is derived from an EMBL/GenBank/DDBJ whole genome shotgun (WGS) entry which is preliminary data.</text>
</comment>